<dbReference type="EMBL" id="JQAN02000006">
    <property type="protein sequence ID" value="PPD58843.1"/>
    <property type="molecule type" value="Genomic_DNA"/>
</dbReference>
<dbReference type="InterPro" id="IPR003594">
    <property type="entry name" value="HATPase_dom"/>
</dbReference>
<evidence type="ECO:0000313" key="16">
    <source>
        <dbReference type="EMBL" id="PPD58843.1"/>
    </source>
</evidence>
<dbReference type="Proteomes" id="UP000235653">
    <property type="component" value="Unassembled WGS sequence"/>
</dbReference>
<keyword evidence="9" id="KW-0479">Metal-binding</keyword>
<keyword evidence="7" id="KW-0963">Cytoplasm</keyword>
<name>A0A2P5P969_9CHLR</name>
<evidence type="ECO:0000256" key="13">
    <source>
        <dbReference type="ARBA" id="ARBA00023014"/>
    </source>
</evidence>
<dbReference type="Pfam" id="PF02518">
    <property type="entry name" value="HATPase_c"/>
    <property type="match status" value="1"/>
</dbReference>
<dbReference type="GO" id="GO:0051539">
    <property type="term" value="F:4 iron, 4 sulfur cluster binding"/>
    <property type="evidence" value="ECO:0007669"/>
    <property type="project" value="UniProtKB-KW"/>
</dbReference>
<dbReference type="Gene3D" id="1.20.5.1930">
    <property type="match status" value="1"/>
</dbReference>
<dbReference type="PROSITE" id="PS50109">
    <property type="entry name" value="HIS_KIN"/>
    <property type="match status" value="1"/>
</dbReference>
<dbReference type="OrthoDB" id="144293at2"/>
<keyword evidence="13" id="KW-0411">Iron-sulfur</keyword>
<evidence type="ECO:0000256" key="6">
    <source>
        <dbReference type="ARBA" id="ARBA00022485"/>
    </source>
</evidence>
<evidence type="ECO:0000256" key="5">
    <source>
        <dbReference type="ARBA" id="ARBA00017322"/>
    </source>
</evidence>
<dbReference type="Gene3D" id="3.30.565.10">
    <property type="entry name" value="Histidine kinase-like ATPase, C-terminal domain"/>
    <property type="match status" value="1"/>
</dbReference>
<dbReference type="Pfam" id="PF07730">
    <property type="entry name" value="HisKA_3"/>
    <property type="match status" value="1"/>
</dbReference>
<keyword evidence="12" id="KW-0902">Two-component regulatory system</keyword>
<evidence type="ECO:0000256" key="3">
    <source>
        <dbReference type="ARBA" id="ARBA00004496"/>
    </source>
</evidence>
<dbReference type="InterPro" id="IPR050482">
    <property type="entry name" value="Sensor_HK_TwoCompSys"/>
</dbReference>
<comment type="function">
    <text evidence="14">Member of the two-component regulatory system NreB/NreC involved in the control of dissimilatory nitrate/nitrite reduction in response to oxygen. NreB functions as a direct oxygen sensor histidine kinase which is autophosphorylated, in the absence of oxygen, probably at the conserved histidine residue, and transfers its phosphate group probably to a conserved aspartate residue of NreC. NreB/NreC activates the expression of the nitrate (narGHJI) and nitrite (nir) reductase operons, as well as the putative nitrate transporter gene narT.</text>
</comment>
<dbReference type="GO" id="GO:0016020">
    <property type="term" value="C:membrane"/>
    <property type="evidence" value="ECO:0007669"/>
    <property type="project" value="InterPro"/>
</dbReference>
<comment type="cofactor">
    <cofactor evidence="2">
        <name>[4Fe-4S] cluster</name>
        <dbReference type="ChEBI" id="CHEBI:49883"/>
    </cofactor>
</comment>
<gene>
    <name evidence="16" type="ORF">JP09_002950</name>
</gene>
<dbReference type="SMART" id="SM00387">
    <property type="entry name" value="HATPase_c"/>
    <property type="match status" value="1"/>
</dbReference>
<dbReference type="RefSeq" id="WP_102330327.1">
    <property type="nucleotide sequence ID" value="NZ_CP058566.2"/>
</dbReference>
<comment type="catalytic activity">
    <reaction evidence="1">
        <text>ATP + protein L-histidine = ADP + protein N-phospho-L-histidine.</text>
        <dbReference type="EC" id="2.7.13.3"/>
    </reaction>
</comment>
<sequence length="386" mass="43165">MQDPSSFTQAMRFGGRLRLYLNLYRALALVIAASQLNVNGIESPLSSAVIFWGVTGYTLFKFITPASPKRYLAGQLLLALDLLFCGFLIWLTGGVSSPFLLYTLSPVLTASLFYSSYLAMTVGVASVLDVLLAQLVAPVSSASFNATEISYFLIYIAAVSLAASLPYLVNVNLQQRLEKEFVTEERQRLSREIHDGTVQTLSAINWQAQIIERELKRRGIQMNEVDKLLRLVEESRIEALESLELLRKYSGAGQMMSHLKNYLYHLKQDAGINYRINLPETEPSLPPHIELQLLRICQEAMNNIRKHAEAKNINFEMIRRDGHLCVSIQDDGKGFDVGQYYHGHSRHGHGLNVMKERAISAGGGLKIFSMPGKGTTLTVDIPLERN</sequence>
<dbReference type="EC" id="2.7.13.3" evidence="4"/>
<evidence type="ECO:0000256" key="1">
    <source>
        <dbReference type="ARBA" id="ARBA00000085"/>
    </source>
</evidence>
<dbReference type="InterPro" id="IPR011712">
    <property type="entry name" value="Sig_transdc_His_kin_sub3_dim/P"/>
</dbReference>
<evidence type="ECO:0000256" key="15">
    <source>
        <dbReference type="ARBA" id="ARBA00030800"/>
    </source>
</evidence>
<protein>
    <recommendedName>
        <fullName evidence="5">Oxygen sensor histidine kinase NreB</fullName>
        <ecNumber evidence="4">2.7.13.3</ecNumber>
    </recommendedName>
    <alternativeName>
        <fullName evidence="15">Nitrogen regulation protein B</fullName>
    </alternativeName>
</protein>
<keyword evidence="8" id="KW-0808">Transferase</keyword>
<evidence type="ECO:0000256" key="10">
    <source>
        <dbReference type="ARBA" id="ARBA00022777"/>
    </source>
</evidence>
<dbReference type="InterPro" id="IPR036890">
    <property type="entry name" value="HATPase_C_sf"/>
</dbReference>
<dbReference type="GO" id="GO:0046983">
    <property type="term" value="F:protein dimerization activity"/>
    <property type="evidence" value="ECO:0007669"/>
    <property type="project" value="InterPro"/>
</dbReference>
<organism evidence="16 17">
    <name type="scientific">Dehalogenimonas etheniformans</name>
    <dbReference type="NCBI Taxonomy" id="1536648"/>
    <lineage>
        <taxon>Bacteria</taxon>
        <taxon>Bacillati</taxon>
        <taxon>Chloroflexota</taxon>
        <taxon>Dehalococcoidia</taxon>
        <taxon>Dehalococcoidales</taxon>
        <taxon>Dehalococcoidaceae</taxon>
        <taxon>Dehalogenimonas</taxon>
    </lineage>
</organism>
<evidence type="ECO:0000256" key="14">
    <source>
        <dbReference type="ARBA" id="ARBA00024827"/>
    </source>
</evidence>
<keyword evidence="17" id="KW-1185">Reference proteome</keyword>
<keyword evidence="11" id="KW-0408">Iron</keyword>
<comment type="subcellular location">
    <subcellularLocation>
        <location evidence="3">Cytoplasm</location>
    </subcellularLocation>
</comment>
<evidence type="ECO:0000256" key="12">
    <source>
        <dbReference type="ARBA" id="ARBA00023012"/>
    </source>
</evidence>
<dbReference type="GO" id="GO:0005737">
    <property type="term" value="C:cytoplasm"/>
    <property type="evidence" value="ECO:0007669"/>
    <property type="project" value="UniProtKB-SubCell"/>
</dbReference>
<evidence type="ECO:0000313" key="17">
    <source>
        <dbReference type="Proteomes" id="UP000235653"/>
    </source>
</evidence>
<dbReference type="AlphaFoldDB" id="A0A2P5P969"/>
<dbReference type="InterPro" id="IPR005467">
    <property type="entry name" value="His_kinase_dom"/>
</dbReference>
<evidence type="ECO:0000256" key="9">
    <source>
        <dbReference type="ARBA" id="ARBA00022723"/>
    </source>
</evidence>
<evidence type="ECO:0000256" key="4">
    <source>
        <dbReference type="ARBA" id="ARBA00012438"/>
    </source>
</evidence>
<dbReference type="PANTHER" id="PTHR24421">
    <property type="entry name" value="NITRATE/NITRITE SENSOR PROTEIN NARX-RELATED"/>
    <property type="match status" value="1"/>
</dbReference>
<reference evidence="16 17" key="1">
    <citation type="journal article" date="2017" name="ISME J.">
        <title>Grape pomace compost harbors organohalide-respiring Dehalogenimonas species with novel reductive dehalogenase genes.</title>
        <authorList>
            <person name="Yang Y."/>
            <person name="Higgins S.A."/>
            <person name="Yan J."/>
            <person name="Simsir B."/>
            <person name="Chourey K."/>
            <person name="Iyer R."/>
            <person name="Hettich R.L."/>
            <person name="Baldwin B."/>
            <person name="Ogles D.M."/>
            <person name="Loffler F.E."/>
        </authorList>
    </citation>
    <scope>NUCLEOTIDE SEQUENCE [LARGE SCALE GENOMIC DNA]</scope>
    <source>
        <strain evidence="16 17">GP</strain>
    </source>
</reference>
<evidence type="ECO:0000256" key="7">
    <source>
        <dbReference type="ARBA" id="ARBA00022490"/>
    </source>
</evidence>
<evidence type="ECO:0000256" key="2">
    <source>
        <dbReference type="ARBA" id="ARBA00001966"/>
    </source>
</evidence>
<dbReference type="GO" id="GO:0046872">
    <property type="term" value="F:metal ion binding"/>
    <property type="evidence" value="ECO:0007669"/>
    <property type="project" value="UniProtKB-KW"/>
</dbReference>
<proteinExistence type="predicted"/>
<comment type="caution">
    <text evidence="16">The sequence shown here is derived from an EMBL/GenBank/DDBJ whole genome shotgun (WGS) entry which is preliminary data.</text>
</comment>
<evidence type="ECO:0000256" key="11">
    <source>
        <dbReference type="ARBA" id="ARBA00023004"/>
    </source>
</evidence>
<keyword evidence="6" id="KW-0004">4Fe-4S</keyword>
<evidence type="ECO:0000256" key="8">
    <source>
        <dbReference type="ARBA" id="ARBA00022679"/>
    </source>
</evidence>
<dbReference type="SUPFAM" id="SSF55874">
    <property type="entry name" value="ATPase domain of HSP90 chaperone/DNA topoisomerase II/histidine kinase"/>
    <property type="match status" value="1"/>
</dbReference>
<dbReference type="CDD" id="cd16917">
    <property type="entry name" value="HATPase_UhpB-NarQ-NarX-like"/>
    <property type="match status" value="1"/>
</dbReference>
<accession>A0A2P5P969</accession>
<dbReference type="PRINTS" id="PR00344">
    <property type="entry name" value="BCTRLSENSOR"/>
</dbReference>
<dbReference type="GO" id="GO:0000155">
    <property type="term" value="F:phosphorelay sensor kinase activity"/>
    <property type="evidence" value="ECO:0007669"/>
    <property type="project" value="InterPro"/>
</dbReference>
<dbReference type="InterPro" id="IPR004358">
    <property type="entry name" value="Sig_transdc_His_kin-like_C"/>
</dbReference>
<keyword evidence="10 16" id="KW-0418">Kinase</keyword>